<evidence type="ECO:0000256" key="1">
    <source>
        <dbReference type="SAM" id="Phobius"/>
    </source>
</evidence>
<dbReference type="Proteomes" id="UP001258181">
    <property type="component" value="Unassembled WGS sequence"/>
</dbReference>
<gene>
    <name evidence="3" type="ORF">J2X07_002555</name>
</gene>
<evidence type="ECO:0000313" key="3">
    <source>
        <dbReference type="EMBL" id="MDR7073568.1"/>
    </source>
</evidence>
<dbReference type="Pfam" id="PF04892">
    <property type="entry name" value="VanZ"/>
    <property type="match status" value="1"/>
</dbReference>
<keyword evidence="1" id="KW-0472">Membrane</keyword>
<comment type="caution">
    <text evidence="3">The sequence shown here is derived from an EMBL/GenBank/DDBJ whole genome shotgun (WGS) entry which is preliminary data.</text>
</comment>
<accession>A0ABU1U264</accession>
<keyword evidence="1" id="KW-1133">Transmembrane helix</keyword>
<dbReference type="InterPro" id="IPR006976">
    <property type="entry name" value="VanZ-like"/>
</dbReference>
<feature type="transmembrane region" description="Helical" evidence="1">
    <location>
        <begin position="106"/>
        <end position="128"/>
    </location>
</feature>
<feature type="transmembrane region" description="Helical" evidence="1">
    <location>
        <begin position="78"/>
        <end position="99"/>
    </location>
</feature>
<evidence type="ECO:0000259" key="2">
    <source>
        <dbReference type="Pfam" id="PF04892"/>
    </source>
</evidence>
<keyword evidence="1" id="KW-0812">Transmembrane</keyword>
<dbReference type="RefSeq" id="WP_310259101.1">
    <property type="nucleotide sequence ID" value="NZ_JAVDWA010000004.1"/>
</dbReference>
<feature type="transmembrane region" description="Helical" evidence="1">
    <location>
        <begin position="164"/>
        <end position="186"/>
    </location>
</feature>
<keyword evidence="4" id="KW-1185">Reference proteome</keyword>
<feature type="domain" description="VanZ-like" evidence="2">
    <location>
        <begin position="32"/>
        <end position="147"/>
    </location>
</feature>
<feature type="transmembrane region" description="Helical" evidence="1">
    <location>
        <begin position="25"/>
        <end position="45"/>
    </location>
</feature>
<organism evidence="3 4">
    <name type="scientific">Fictibacillus barbaricus</name>
    <dbReference type="NCBI Taxonomy" id="182136"/>
    <lineage>
        <taxon>Bacteria</taxon>
        <taxon>Bacillati</taxon>
        <taxon>Bacillota</taxon>
        <taxon>Bacilli</taxon>
        <taxon>Bacillales</taxon>
        <taxon>Fictibacillaceae</taxon>
        <taxon>Fictibacillus</taxon>
    </lineage>
</organism>
<evidence type="ECO:0000313" key="4">
    <source>
        <dbReference type="Proteomes" id="UP001258181"/>
    </source>
</evidence>
<sequence>MEFQFACLCGKGRIVIMYQGKLRKITIVLLTLYTGLILYFLYLGFNRGSLGHDSSLRFNPIPGAIQLHYPMGRDFQNWFFQFGNFVAFIPFGIIIPLLFRCSFRRFITFFILSITILEILQMFSGLGAFDIDDIIINLLGASVGYAAQQIVTGDRDKPKRICKIFIMAMVLALCTIIIIGGINNYLEKGGGKTAALNELIVKDGSVKWDENLSSFTVDGKEVTPQINLYSRNNTKNNEFTYHLDGKYKNITGYVAIPDDVINDARTEGSDIEFISSGTVIYSLGLSITGEENFQIPLDGVTDLTIKVINKDPNPITNAVMWDISLTEVNSGQKVINIIREKIRALF</sequence>
<reference evidence="3 4" key="1">
    <citation type="submission" date="2023-07" db="EMBL/GenBank/DDBJ databases">
        <title>Sorghum-associated microbial communities from plants grown in Nebraska, USA.</title>
        <authorList>
            <person name="Schachtman D."/>
        </authorList>
    </citation>
    <scope>NUCLEOTIDE SEQUENCE [LARGE SCALE GENOMIC DNA]</scope>
    <source>
        <strain evidence="3 4">BE211</strain>
    </source>
</reference>
<protein>
    <submittedName>
        <fullName evidence="3">Glycopeptide antibiotics resistance protein</fullName>
    </submittedName>
</protein>
<dbReference type="EMBL" id="JAVDWA010000004">
    <property type="protein sequence ID" value="MDR7073568.1"/>
    <property type="molecule type" value="Genomic_DNA"/>
</dbReference>
<name>A0ABU1U264_9BACL</name>
<proteinExistence type="predicted"/>